<dbReference type="PANTHER" id="PTHR23430">
    <property type="entry name" value="HISTONE H2A"/>
    <property type="match status" value="1"/>
</dbReference>
<dbReference type="PRINTS" id="PR00620">
    <property type="entry name" value="HISTONEH2A"/>
</dbReference>
<comment type="subcellular location">
    <subcellularLocation>
        <location evidence="1">Nucleus</location>
    </subcellularLocation>
</comment>
<gene>
    <name evidence="4" type="primary">H2AL3_1</name>
    <name evidence="4" type="ORF">P7K49_038188</name>
</gene>
<evidence type="ECO:0000313" key="5">
    <source>
        <dbReference type="Proteomes" id="UP001266305"/>
    </source>
</evidence>
<keyword evidence="1" id="KW-0539">Nucleus</keyword>
<dbReference type="InterPro" id="IPR002119">
    <property type="entry name" value="Histone_H2A"/>
</dbReference>
<evidence type="ECO:0000256" key="2">
    <source>
        <dbReference type="SAM" id="MobiDB-lite"/>
    </source>
</evidence>
<keyword evidence="1" id="KW-0158">Chromosome</keyword>
<sequence length="146" mass="16896">MAGKKSSHSPCKPRKQRHSRSSRAGLQFSVSRVERSLREGRYARRLSTTTPVFLAGVLEYLTANILEQAGKETENSGMVYITPEHVQRALQKNEQLRRILKLEDDTQSQVKEVPQREEEEKKKGGFLSFRALWDFIRKLIQLPKFP</sequence>
<keyword evidence="1" id="KW-0238">DNA-binding</keyword>
<comment type="caution">
    <text evidence="4">The sequence shown here is derived from an EMBL/GenBank/DDBJ whole genome shotgun (WGS) entry which is preliminary data.</text>
</comment>
<organism evidence="4 5">
    <name type="scientific">Saguinus oedipus</name>
    <name type="common">Cotton-top tamarin</name>
    <name type="synonym">Oedipomidas oedipus</name>
    <dbReference type="NCBI Taxonomy" id="9490"/>
    <lineage>
        <taxon>Eukaryota</taxon>
        <taxon>Metazoa</taxon>
        <taxon>Chordata</taxon>
        <taxon>Craniata</taxon>
        <taxon>Vertebrata</taxon>
        <taxon>Euteleostomi</taxon>
        <taxon>Mammalia</taxon>
        <taxon>Eutheria</taxon>
        <taxon>Euarchontoglires</taxon>
        <taxon>Primates</taxon>
        <taxon>Haplorrhini</taxon>
        <taxon>Platyrrhini</taxon>
        <taxon>Cebidae</taxon>
        <taxon>Callitrichinae</taxon>
        <taxon>Saguinus</taxon>
    </lineage>
</organism>
<evidence type="ECO:0000259" key="3">
    <source>
        <dbReference type="Pfam" id="PF00125"/>
    </source>
</evidence>
<feature type="domain" description="Core Histone H2A/H2B/H3" evidence="3">
    <location>
        <begin position="14"/>
        <end position="91"/>
    </location>
</feature>
<feature type="compositionally biased region" description="Basic residues" evidence="2">
    <location>
        <begin position="1"/>
        <end position="21"/>
    </location>
</feature>
<dbReference type="SMART" id="SM00414">
    <property type="entry name" value="H2A"/>
    <property type="match status" value="1"/>
</dbReference>
<dbReference type="CDD" id="cd00074">
    <property type="entry name" value="HFD_H2A"/>
    <property type="match status" value="1"/>
</dbReference>
<keyword evidence="1" id="KW-0544">Nucleosome core</keyword>
<protein>
    <recommendedName>
        <fullName evidence="1">Histone H2A</fullName>
    </recommendedName>
</protein>
<comment type="subunit">
    <text evidence="1">The nucleosome is a histone octamer containing two molecules each of H2A, H2B, H3 and H4 assembled in one H3-H4 heterotetramer and two H2A-H2B heterodimers. The octamer wraps approximately 147 bp of DNA.</text>
</comment>
<dbReference type="InterPro" id="IPR007125">
    <property type="entry name" value="H2A/H2B/H3"/>
</dbReference>
<name>A0ABQ9TDY3_SAGOE</name>
<dbReference type="SUPFAM" id="SSF47113">
    <property type="entry name" value="Histone-fold"/>
    <property type="match status" value="1"/>
</dbReference>
<dbReference type="Pfam" id="PF00125">
    <property type="entry name" value="Histone"/>
    <property type="match status" value="1"/>
</dbReference>
<dbReference type="Gene3D" id="1.10.20.10">
    <property type="entry name" value="Histone, subunit A"/>
    <property type="match status" value="1"/>
</dbReference>
<keyword evidence="5" id="KW-1185">Reference proteome</keyword>
<evidence type="ECO:0000313" key="4">
    <source>
        <dbReference type="EMBL" id="KAK2082952.1"/>
    </source>
</evidence>
<evidence type="ECO:0000256" key="1">
    <source>
        <dbReference type="RuleBase" id="RU003767"/>
    </source>
</evidence>
<dbReference type="EMBL" id="JASSZA010000023">
    <property type="protein sequence ID" value="KAK2082952.1"/>
    <property type="molecule type" value="Genomic_DNA"/>
</dbReference>
<comment type="similarity">
    <text evidence="1">Belongs to the histone H2A family.</text>
</comment>
<feature type="region of interest" description="Disordered" evidence="2">
    <location>
        <begin position="1"/>
        <end position="27"/>
    </location>
</feature>
<dbReference type="Proteomes" id="UP001266305">
    <property type="component" value="Unassembled WGS sequence"/>
</dbReference>
<accession>A0ABQ9TDY3</accession>
<proteinExistence type="inferred from homology"/>
<reference evidence="4 5" key="1">
    <citation type="submission" date="2023-05" db="EMBL/GenBank/DDBJ databases">
        <title>B98-5 Cell Line De Novo Hybrid Assembly: An Optical Mapping Approach.</title>
        <authorList>
            <person name="Kananen K."/>
            <person name="Auerbach J.A."/>
            <person name="Kautto E."/>
            <person name="Blachly J.S."/>
        </authorList>
    </citation>
    <scope>NUCLEOTIDE SEQUENCE [LARGE SCALE GENOMIC DNA]</scope>
    <source>
        <strain evidence="4">B95-8</strain>
        <tissue evidence="4">Cell line</tissue>
    </source>
</reference>
<dbReference type="InterPro" id="IPR009072">
    <property type="entry name" value="Histone-fold"/>
</dbReference>